<feature type="domain" description="BTB" evidence="1">
    <location>
        <begin position="1036"/>
        <end position="1101"/>
    </location>
</feature>
<dbReference type="Gene3D" id="3.30.710.10">
    <property type="entry name" value="Potassium Channel Kv1.1, Chain A"/>
    <property type="match status" value="1"/>
</dbReference>
<dbReference type="InterPro" id="IPR000210">
    <property type="entry name" value="BTB/POZ_dom"/>
</dbReference>
<dbReference type="PROSITE" id="PS50097">
    <property type="entry name" value="BTB"/>
    <property type="match status" value="1"/>
</dbReference>
<dbReference type="SUPFAM" id="SSF54695">
    <property type="entry name" value="POZ domain"/>
    <property type="match status" value="1"/>
</dbReference>
<name>A0A8H7RJN9_9FUNG</name>
<evidence type="ECO:0000259" key="1">
    <source>
        <dbReference type="PROSITE" id="PS50097"/>
    </source>
</evidence>
<evidence type="ECO:0000313" key="2">
    <source>
        <dbReference type="EMBL" id="KAG2212714.1"/>
    </source>
</evidence>
<protein>
    <recommendedName>
        <fullName evidence="1">BTB domain-containing protein</fullName>
    </recommendedName>
</protein>
<gene>
    <name evidence="2" type="ORF">INT47_000691</name>
</gene>
<dbReference type="CDD" id="cd18186">
    <property type="entry name" value="BTB_POZ_ZBTB_KLHL-like"/>
    <property type="match status" value="1"/>
</dbReference>
<organism evidence="2 3">
    <name type="scientific">Mucor saturninus</name>
    <dbReference type="NCBI Taxonomy" id="64648"/>
    <lineage>
        <taxon>Eukaryota</taxon>
        <taxon>Fungi</taxon>
        <taxon>Fungi incertae sedis</taxon>
        <taxon>Mucoromycota</taxon>
        <taxon>Mucoromycotina</taxon>
        <taxon>Mucoromycetes</taxon>
        <taxon>Mucorales</taxon>
        <taxon>Mucorineae</taxon>
        <taxon>Mucoraceae</taxon>
        <taxon>Mucor</taxon>
    </lineage>
</organism>
<dbReference type="EMBL" id="JAEPRD010000005">
    <property type="protein sequence ID" value="KAG2212714.1"/>
    <property type="molecule type" value="Genomic_DNA"/>
</dbReference>
<accession>A0A8H7RJN9</accession>
<dbReference type="InterPro" id="IPR011333">
    <property type="entry name" value="SKP1/BTB/POZ_sf"/>
</dbReference>
<proteinExistence type="predicted"/>
<evidence type="ECO:0000313" key="3">
    <source>
        <dbReference type="Proteomes" id="UP000603453"/>
    </source>
</evidence>
<comment type="caution">
    <text evidence="2">The sequence shown here is derived from an EMBL/GenBank/DDBJ whole genome shotgun (WGS) entry which is preliminary data.</text>
</comment>
<reference evidence="2" key="1">
    <citation type="submission" date="2020-12" db="EMBL/GenBank/DDBJ databases">
        <title>Metabolic potential, ecology and presence of endohyphal bacteria is reflected in genomic diversity of Mucoromycotina.</title>
        <authorList>
            <person name="Muszewska A."/>
            <person name="Okrasinska A."/>
            <person name="Steczkiewicz K."/>
            <person name="Drgas O."/>
            <person name="Orlowska M."/>
            <person name="Perlinska-Lenart U."/>
            <person name="Aleksandrzak-Piekarczyk T."/>
            <person name="Szatraj K."/>
            <person name="Zielenkiewicz U."/>
            <person name="Pilsyk S."/>
            <person name="Malc E."/>
            <person name="Mieczkowski P."/>
            <person name="Kruszewska J.S."/>
            <person name="Biernat P."/>
            <person name="Pawlowska J."/>
        </authorList>
    </citation>
    <scope>NUCLEOTIDE SEQUENCE</scope>
    <source>
        <strain evidence="2">WA0000017839</strain>
    </source>
</reference>
<keyword evidence="3" id="KW-1185">Reference proteome</keyword>
<dbReference type="Proteomes" id="UP000603453">
    <property type="component" value="Unassembled WGS sequence"/>
</dbReference>
<dbReference type="AlphaFoldDB" id="A0A8H7RJN9"/>
<dbReference type="Pfam" id="PF00651">
    <property type="entry name" value="BTB"/>
    <property type="match status" value="1"/>
</dbReference>
<sequence length="1239" mass="140863">MSNKVTHQDKRHDLSLTLIYQSLQKPHSSTSVACRHDLHTASVKQLDYTLRKIKNYTKQATWPPRRLVRCLDYIFTHGFKSSPDLQDLVQLPSLKACVRWVLTAVDEESELGTVKFICNLLETLATKLPDSPYTVDILTEIKARHGPKLLLDGSNHPNHAVRTYSIRALSAKLQFFAKHLITLDAYAILSQSLFDIPNLLHLLMLKPPVSDASQKRAELEQCIMTCRLLESIFKYEQLDQISEQRKSFADSQVFFKLVFVWHQVCHHEYAILMNDQAPLKIKNEHWLIYSLTTIIQKCTCISQKAASCVATEGPRSQWQPYMTLLLQRWIRGTCCSMNTAVITQATLNTEKSILKKLLQISLDMAPILHHHMFWQDYVDQTVCDLTNFFMAFISQPILPEQAATIGTQSTLLHTNLCIDVEERGFTVTGEMLNTHQDLLVLLFESFIQHVQLASVDFIKLISGRVAWCLKSILNILLNASQLETSGLRTRILKLIVFFLHYYDAIDILATSTTSISPYVWGPTIELAKNGLLTAMSLSLDTDLTIHQTNIIYKAKRAFVSLEMISTHPRACERLVDCNVLQLVDISLIPSGDIMEKTSSLLAVYALFVRFIAALSRRTAFVRTRLRDECNLFPMIMKLLQEAIEHKEAKGDDTTIRSGWTHVISSCLLVVSSFQYDDASMRMWLSWSQRDQSDDTEMAEVDSTMVHSSKPRHASILPSILTILFPWRSKDLDIKEVLKSSDHYQVIILAAQVLDQLSGIPLCGRQMIMDDTALSNLSSLMIALTTAAVCKEKMQIDQSTMVMCKDKIEGQALDEFTETMMTEGDKPAVTEESLNYQCAGYLRKSAMRMLTCHDNIQFTILSDAFTTFFCSMLQHPATGTSHEYWRRAICEDLYEKKFSDFMSLYKFTEVSGDHAIKLNEFTAVAVGYSTIGATTAEEWNLALGVSILDGGIVNSKHIFGIFCQMLVYELEEEEEEEEEEKVSDSLLTLITPFRRNAAAQVMESLAFEFEIIWQTETDSIRDTGFSANCLQLQKPVETVYFRADDSSEVIPGNRQLLRARSPIFEALLSSDYAEESHLASSQAILLHDVTFHGLKLFISIIHQLNDGTSDVLDASITHWPDIVELLQISDRFGSTLVKQRCEHWVLDRVKHLHTITPQERRIYLEGLLCLYRQCRDPIESDGGITSNTWPFAVLTRESLKAISQYMTESCQTEEFIKMVNEKDFEELNSFCDGLASLIKK</sequence>
<dbReference type="OrthoDB" id="5353557at2759"/>
<dbReference type="SMART" id="SM00225">
    <property type="entry name" value="BTB"/>
    <property type="match status" value="1"/>
</dbReference>